<accession>A0AAD4SI19</accession>
<dbReference type="Pfam" id="PF03469">
    <property type="entry name" value="XH"/>
    <property type="match status" value="1"/>
</dbReference>
<evidence type="ECO:0000313" key="2">
    <source>
        <dbReference type="EMBL" id="KAI3906738.1"/>
    </source>
</evidence>
<dbReference type="InterPro" id="IPR005379">
    <property type="entry name" value="FDM1-5/IDN2_XH"/>
</dbReference>
<comment type="caution">
    <text evidence="2">The sequence shown here is derived from an EMBL/GenBank/DDBJ whole genome shotgun (WGS) entry which is preliminary data.</text>
</comment>
<gene>
    <name evidence="2" type="ORF">MKW98_005091</name>
</gene>
<proteinExistence type="predicted"/>
<evidence type="ECO:0000313" key="3">
    <source>
        <dbReference type="Proteomes" id="UP001202328"/>
    </source>
</evidence>
<protein>
    <recommendedName>
        <fullName evidence="1">Factor of DNA methylation 1-5/IDN2 domain-containing protein</fullName>
    </recommendedName>
</protein>
<dbReference type="Proteomes" id="UP001202328">
    <property type="component" value="Unassembled WGS sequence"/>
</dbReference>
<name>A0AAD4SI19_9MAGN</name>
<feature type="domain" description="Factor of DNA methylation 1-5/IDN2" evidence="1">
    <location>
        <begin position="1"/>
        <end position="41"/>
    </location>
</feature>
<dbReference type="PANTHER" id="PTHR21596">
    <property type="entry name" value="RIBONUCLEASE P SUBUNIT P38"/>
    <property type="match status" value="1"/>
</dbReference>
<dbReference type="InterPro" id="IPR045177">
    <property type="entry name" value="FDM1-5/IDN2"/>
</dbReference>
<dbReference type="GO" id="GO:0080188">
    <property type="term" value="P:gene silencing by siRNA-directed DNA methylation"/>
    <property type="evidence" value="ECO:0007669"/>
    <property type="project" value="InterPro"/>
</dbReference>
<organism evidence="2 3">
    <name type="scientific">Papaver atlanticum</name>
    <dbReference type="NCBI Taxonomy" id="357466"/>
    <lineage>
        <taxon>Eukaryota</taxon>
        <taxon>Viridiplantae</taxon>
        <taxon>Streptophyta</taxon>
        <taxon>Embryophyta</taxon>
        <taxon>Tracheophyta</taxon>
        <taxon>Spermatophyta</taxon>
        <taxon>Magnoliopsida</taxon>
        <taxon>Ranunculales</taxon>
        <taxon>Papaveraceae</taxon>
        <taxon>Papaveroideae</taxon>
        <taxon>Papaver</taxon>
    </lineage>
</organism>
<evidence type="ECO:0000259" key="1">
    <source>
        <dbReference type="Pfam" id="PF03469"/>
    </source>
</evidence>
<dbReference type="AlphaFoldDB" id="A0AAD4SI19"/>
<sequence>EVIDENDERLKDLQKEYGNEVYEAVTTALKELMEYNPSGRAKGFERVSYMLGFVVHVFGF</sequence>
<reference evidence="2" key="1">
    <citation type="submission" date="2022-04" db="EMBL/GenBank/DDBJ databases">
        <title>A functionally conserved STORR gene fusion in Papaver species that diverged 16.8 million years ago.</title>
        <authorList>
            <person name="Catania T."/>
        </authorList>
    </citation>
    <scope>NUCLEOTIDE SEQUENCE</scope>
    <source>
        <strain evidence="2">S-188037</strain>
    </source>
</reference>
<feature type="non-terminal residue" evidence="2">
    <location>
        <position position="60"/>
    </location>
</feature>
<dbReference type="EMBL" id="JAJJMB010010723">
    <property type="protein sequence ID" value="KAI3906738.1"/>
    <property type="molecule type" value="Genomic_DNA"/>
</dbReference>
<dbReference type="PANTHER" id="PTHR21596:SF23">
    <property type="entry name" value="FACTOR OF DNA METHYLATION 4"/>
    <property type="match status" value="1"/>
</dbReference>
<keyword evidence="3" id="KW-1185">Reference proteome</keyword>